<keyword evidence="11" id="KW-1185">Reference proteome</keyword>
<evidence type="ECO:0000256" key="6">
    <source>
        <dbReference type="RuleBase" id="RU003355"/>
    </source>
</evidence>
<feature type="domain" description="Peptidase S8/S53" evidence="9">
    <location>
        <begin position="164"/>
        <end position="559"/>
    </location>
</feature>
<comment type="similarity">
    <text evidence="1 5 6">Belongs to the peptidase S8 family.</text>
</comment>
<dbReference type="SUPFAM" id="SSF52743">
    <property type="entry name" value="Subtilisin-like"/>
    <property type="match status" value="1"/>
</dbReference>
<dbReference type="PANTHER" id="PTHR43806">
    <property type="entry name" value="PEPTIDASE S8"/>
    <property type="match status" value="1"/>
</dbReference>
<dbReference type="GO" id="GO:0004252">
    <property type="term" value="F:serine-type endopeptidase activity"/>
    <property type="evidence" value="ECO:0007669"/>
    <property type="project" value="UniProtKB-UniRule"/>
</dbReference>
<dbReference type="GO" id="GO:0006508">
    <property type="term" value="P:proteolysis"/>
    <property type="evidence" value="ECO:0007669"/>
    <property type="project" value="UniProtKB-KW"/>
</dbReference>
<comment type="caution">
    <text evidence="10">The sequence shown here is derived from an EMBL/GenBank/DDBJ whole genome shotgun (WGS) entry which is preliminary data.</text>
</comment>
<dbReference type="Pfam" id="PF00082">
    <property type="entry name" value="Peptidase_S8"/>
    <property type="match status" value="1"/>
</dbReference>
<sequence>MKIRRGLVNGLFVSASVLVLAFGAGGTAAAQQQQDDYTVLVADGASRDAAVAAVRAAGGTVVRENTAIGALTVRAPAAGFVQRVASSHALLGATHARPIGHLPHGGNTPQQRDAVEKENHDGAAIGPRVQRGPATAGMDPLDDKLWGLKMVRSDLARTRQAGDRRVYVGVLDTGIDGTHPDIAPNFDYGLSRNFTVDIPTDSTGATVDGPCEFRGCVDPVDHDDNGHGTHVAATIAAAANGFGVSGVAPNVTLVNIRGAQDSGFFFLQPVVDALTYAGDAGLDVVNMSFYLDPWLYNCTANPADSPEARIEQRTTIAAMRRALDYAHDRGVTLVAALGNNHEDLGHPRTDTSSPDYPANAAYPRPIDNATCLDLPVEGPHVIGVSALGPSGGKADYSNYGVEQISVSAPGGYFRDGFGTDWYRTNENLILSAYPRNVALAAGAIDAEGNVTAAGQAVGVQKFCSGATCGYYQYLQGTSMATPHVVGVAALIVSQYGRPDPRHRGTLTMSPDAVERVLEGTATRRPCPVPATVSYENVGRSAEFTATCEGTEAFNGFYGHGIVDAYGAVTRGAAFLRG</sequence>
<proteinExistence type="inferred from homology"/>
<gene>
    <name evidence="10" type="ORF">GTS_44950</name>
</gene>
<keyword evidence="2 5" id="KW-0645">Protease</keyword>
<protein>
    <submittedName>
        <fullName evidence="10">Serine protease</fullName>
    </submittedName>
</protein>
<dbReference type="EMBL" id="BJFL01000030">
    <property type="protein sequence ID" value="GDY32862.1"/>
    <property type="molecule type" value="Genomic_DNA"/>
</dbReference>
<dbReference type="InterPro" id="IPR023827">
    <property type="entry name" value="Peptidase_S8_Asp-AS"/>
</dbReference>
<evidence type="ECO:0000256" key="3">
    <source>
        <dbReference type="ARBA" id="ARBA00022801"/>
    </source>
</evidence>
<dbReference type="PRINTS" id="PR00723">
    <property type="entry name" value="SUBTILISIN"/>
</dbReference>
<dbReference type="InterPro" id="IPR023828">
    <property type="entry name" value="Peptidase_S8_Ser-AS"/>
</dbReference>
<dbReference type="Proteomes" id="UP000298860">
    <property type="component" value="Unassembled WGS sequence"/>
</dbReference>
<accession>A0A4D4JBZ4</accession>
<evidence type="ECO:0000256" key="7">
    <source>
        <dbReference type="SAM" id="MobiDB-lite"/>
    </source>
</evidence>
<evidence type="ECO:0000259" key="9">
    <source>
        <dbReference type="Pfam" id="PF00082"/>
    </source>
</evidence>
<feature type="active site" description="Charge relay system" evidence="5">
    <location>
        <position position="227"/>
    </location>
</feature>
<dbReference type="PANTHER" id="PTHR43806:SF11">
    <property type="entry name" value="CEREVISIN-RELATED"/>
    <property type="match status" value="1"/>
</dbReference>
<feature type="active site" description="Charge relay system" evidence="5">
    <location>
        <position position="478"/>
    </location>
</feature>
<evidence type="ECO:0000256" key="8">
    <source>
        <dbReference type="SAM" id="SignalP"/>
    </source>
</evidence>
<dbReference type="Gene3D" id="3.40.50.200">
    <property type="entry name" value="Peptidase S8/S53 domain"/>
    <property type="match status" value="1"/>
</dbReference>
<keyword evidence="8" id="KW-0732">Signal</keyword>
<evidence type="ECO:0000256" key="2">
    <source>
        <dbReference type="ARBA" id="ARBA00022670"/>
    </source>
</evidence>
<feature type="signal peptide" evidence="8">
    <location>
        <begin position="1"/>
        <end position="30"/>
    </location>
</feature>
<dbReference type="AlphaFoldDB" id="A0A4D4JBZ4"/>
<feature type="region of interest" description="Disordered" evidence="7">
    <location>
        <begin position="97"/>
        <end position="119"/>
    </location>
</feature>
<dbReference type="InterPro" id="IPR000209">
    <property type="entry name" value="Peptidase_S8/S53_dom"/>
</dbReference>
<reference evidence="11" key="1">
    <citation type="submission" date="2019-04" db="EMBL/GenBank/DDBJ databases">
        <title>Draft genome sequence of Pseudonocardiaceae bacterium SL3-2-4.</title>
        <authorList>
            <person name="Ningsih F."/>
            <person name="Yokota A."/>
            <person name="Sakai Y."/>
            <person name="Nanatani K."/>
            <person name="Yabe S."/>
            <person name="Oetari A."/>
            <person name="Sjamsuridzal W."/>
        </authorList>
    </citation>
    <scope>NUCLEOTIDE SEQUENCE [LARGE SCALE GENOMIC DNA]</scope>
    <source>
        <strain evidence="11">SL3-2-4</strain>
    </source>
</reference>
<evidence type="ECO:0000256" key="1">
    <source>
        <dbReference type="ARBA" id="ARBA00011073"/>
    </source>
</evidence>
<dbReference type="PROSITE" id="PS51892">
    <property type="entry name" value="SUBTILASE"/>
    <property type="match status" value="1"/>
</dbReference>
<evidence type="ECO:0000256" key="4">
    <source>
        <dbReference type="ARBA" id="ARBA00022825"/>
    </source>
</evidence>
<feature type="active site" description="Charge relay system" evidence="5">
    <location>
        <position position="172"/>
    </location>
</feature>
<evidence type="ECO:0000313" key="11">
    <source>
        <dbReference type="Proteomes" id="UP000298860"/>
    </source>
</evidence>
<keyword evidence="4 5" id="KW-0720">Serine protease</keyword>
<dbReference type="PROSITE" id="PS00138">
    <property type="entry name" value="SUBTILASE_SER"/>
    <property type="match status" value="1"/>
</dbReference>
<keyword evidence="3 5" id="KW-0378">Hydrolase</keyword>
<dbReference type="InterPro" id="IPR050131">
    <property type="entry name" value="Peptidase_S8_subtilisin-like"/>
</dbReference>
<dbReference type="InterPro" id="IPR036852">
    <property type="entry name" value="Peptidase_S8/S53_dom_sf"/>
</dbReference>
<name>A0A4D4JBZ4_9PSEU</name>
<dbReference type="InterPro" id="IPR015500">
    <property type="entry name" value="Peptidase_S8_subtilisin-rel"/>
</dbReference>
<feature type="chain" id="PRO_5020535437" evidence="8">
    <location>
        <begin position="31"/>
        <end position="577"/>
    </location>
</feature>
<evidence type="ECO:0000313" key="10">
    <source>
        <dbReference type="EMBL" id="GDY32862.1"/>
    </source>
</evidence>
<evidence type="ECO:0000256" key="5">
    <source>
        <dbReference type="PROSITE-ProRule" id="PRU01240"/>
    </source>
</evidence>
<organism evidence="10 11">
    <name type="scientific">Gandjariella thermophila</name>
    <dbReference type="NCBI Taxonomy" id="1931992"/>
    <lineage>
        <taxon>Bacteria</taxon>
        <taxon>Bacillati</taxon>
        <taxon>Actinomycetota</taxon>
        <taxon>Actinomycetes</taxon>
        <taxon>Pseudonocardiales</taxon>
        <taxon>Pseudonocardiaceae</taxon>
        <taxon>Gandjariella</taxon>
    </lineage>
</organism>
<dbReference type="PROSITE" id="PS00136">
    <property type="entry name" value="SUBTILASE_ASP"/>
    <property type="match status" value="1"/>
</dbReference>